<proteinExistence type="predicted"/>
<dbReference type="PANTHER" id="PTHR23301:SF0">
    <property type="entry name" value="CHITIN-BINDING TYPE-2 DOMAIN-CONTAINING PROTEIN-RELATED"/>
    <property type="match status" value="1"/>
</dbReference>
<evidence type="ECO:0000256" key="2">
    <source>
        <dbReference type="ARBA" id="ARBA00022729"/>
    </source>
</evidence>
<dbReference type="GO" id="GO:0008061">
    <property type="term" value="F:chitin binding"/>
    <property type="evidence" value="ECO:0007669"/>
    <property type="project" value="UniProtKB-KW"/>
</dbReference>
<evidence type="ECO:0000256" key="6">
    <source>
        <dbReference type="SAM" id="MobiDB-lite"/>
    </source>
</evidence>
<name>A0A914ECP3_9BILA</name>
<dbReference type="InterPro" id="IPR002557">
    <property type="entry name" value="Chitin-bd_dom"/>
</dbReference>
<feature type="compositionally biased region" description="Basic and acidic residues" evidence="6">
    <location>
        <begin position="186"/>
        <end position="196"/>
    </location>
</feature>
<feature type="domain" description="Chitin-binding type-2" evidence="7">
    <location>
        <begin position="594"/>
        <end position="652"/>
    </location>
</feature>
<dbReference type="InterPro" id="IPR036508">
    <property type="entry name" value="Chitin-bd_dom_sf"/>
</dbReference>
<feature type="domain" description="Chitin-binding type-2" evidence="7">
    <location>
        <begin position="508"/>
        <end position="566"/>
    </location>
</feature>
<evidence type="ECO:0000313" key="9">
    <source>
        <dbReference type="WBParaSite" id="ACRNAN_scaffold6883.g14541.t1"/>
    </source>
</evidence>
<evidence type="ECO:0000256" key="1">
    <source>
        <dbReference type="ARBA" id="ARBA00022669"/>
    </source>
</evidence>
<reference evidence="9" key="1">
    <citation type="submission" date="2022-11" db="UniProtKB">
        <authorList>
            <consortium name="WormBaseParasite"/>
        </authorList>
    </citation>
    <scope>IDENTIFICATION</scope>
</reference>
<feature type="compositionally biased region" description="Basic and acidic residues" evidence="6">
    <location>
        <begin position="207"/>
        <end position="226"/>
    </location>
</feature>
<protein>
    <submittedName>
        <fullName evidence="9">Chitin-binding type-2 domain-containing protein</fullName>
    </submittedName>
</protein>
<dbReference type="SMART" id="SM00494">
    <property type="entry name" value="ChtBD2"/>
    <property type="match status" value="3"/>
</dbReference>
<evidence type="ECO:0000259" key="7">
    <source>
        <dbReference type="PROSITE" id="PS50940"/>
    </source>
</evidence>
<feature type="compositionally biased region" description="Basic and acidic residues" evidence="6">
    <location>
        <begin position="330"/>
        <end position="342"/>
    </location>
</feature>
<dbReference type="PROSITE" id="PS50940">
    <property type="entry name" value="CHIT_BIND_II"/>
    <property type="match status" value="2"/>
</dbReference>
<feature type="region of interest" description="Disordered" evidence="6">
    <location>
        <begin position="72"/>
        <end position="143"/>
    </location>
</feature>
<dbReference type="WBParaSite" id="ACRNAN_scaffold6883.g14541.t1">
    <property type="protein sequence ID" value="ACRNAN_scaffold6883.g14541.t1"/>
    <property type="gene ID" value="ACRNAN_scaffold6883.g14541"/>
</dbReference>
<dbReference type="PANTHER" id="PTHR23301">
    <property type="entry name" value="CHITIN BINDING PERITROPHIN-A"/>
    <property type="match status" value="1"/>
</dbReference>
<keyword evidence="5" id="KW-0325">Glycoprotein</keyword>
<dbReference type="InterPro" id="IPR051940">
    <property type="entry name" value="Chitin_bind-dev_reg"/>
</dbReference>
<feature type="region of interest" description="Disordered" evidence="6">
    <location>
        <begin position="482"/>
        <end position="507"/>
    </location>
</feature>
<evidence type="ECO:0000313" key="8">
    <source>
        <dbReference type="Proteomes" id="UP000887540"/>
    </source>
</evidence>
<dbReference type="SUPFAM" id="SSF57625">
    <property type="entry name" value="Invertebrate chitin-binding proteins"/>
    <property type="match status" value="2"/>
</dbReference>
<dbReference type="Gene3D" id="3.20.20.80">
    <property type="entry name" value="Glycosidases"/>
    <property type="match status" value="1"/>
</dbReference>
<dbReference type="AlphaFoldDB" id="A0A914ECP3"/>
<feature type="compositionally biased region" description="Polar residues" evidence="6">
    <location>
        <begin position="484"/>
        <end position="504"/>
    </location>
</feature>
<keyword evidence="4" id="KW-1015">Disulfide bond</keyword>
<dbReference type="Gene3D" id="2.170.140.10">
    <property type="entry name" value="Chitin binding domain"/>
    <property type="match status" value="1"/>
</dbReference>
<feature type="compositionally biased region" description="Basic residues" evidence="6">
    <location>
        <begin position="401"/>
        <end position="417"/>
    </location>
</feature>
<feature type="region of interest" description="Disordered" evidence="6">
    <location>
        <begin position="166"/>
        <end position="417"/>
    </location>
</feature>
<sequence length="666" mass="74783">MQILAIHDRFHGLDIKYKVEVPFASVHAPIHLDENTYDIRLSRRDPPGPILHEFMAHHKRVRLEDIYGGPVHKHEYHSKDKGDYEKDDSSESGKHKNYDEKHHNHGDHDDHYGKPRDYEKGYDGSKEDGHDYERPNYHGNHHEDNYEKRISADIPDGAFENIEKVDEKDSTHQESANRNAGVVEKQVADDQHKYENSDEEVDQIQGQKDDDIKTTTPIHEDLEESHATTTSSDSHEYEDTAQKTSTTQEASEEQEPTTQGYTREENKADQDKKEGNGGLRQAAEAEKSESTTTTTTTVSTTATTESTTMTTEENYAESSTTETEEYEEDSREHNKRNFREDTTSEPSTKTTPDYLIEEAETTANPTESTTITTPDPYENHYEIDLKSASLEEEEKGWSPHDRRKRQAPNSKKRKCKSKSPVVLDPRCIYDETTPVALGFCRVDFLLCMPKGDGYRAFCLQNQLFDQTSGKCVPAGQCGEHANSARPTQNISSLAQNPPKTTPDLTSEEGFCVGKKNGLYKHPRNCSQIWKCTNGTVSEHPGCAPDLAFNEKRGLCDFRHTVPGCSLEEPTALGPIEGKALDPVLNRNFTIPSNTRSCGTLNHGDHIAHESDCTLYHQCVWGSLELMRCPAGTFFNPEMNVCDYSHAVPGCNASSVNNGTNSSTDSS</sequence>
<feature type="compositionally biased region" description="Basic and acidic residues" evidence="6">
    <location>
        <begin position="77"/>
        <end position="143"/>
    </location>
</feature>
<keyword evidence="8" id="KW-1185">Reference proteome</keyword>
<feature type="compositionally biased region" description="Low complexity" evidence="6">
    <location>
        <begin position="290"/>
        <end position="321"/>
    </location>
</feature>
<keyword evidence="3" id="KW-0677">Repeat</keyword>
<keyword evidence="1" id="KW-0147">Chitin-binding</keyword>
<dbReference type="Proteomes" id="UP000887540">
    <property type="component" value="Unplaced"/>
</dbReference>
<organism evidence="8 9">
    <name type="scientific">Acrobeloides nanus</name>
    <dbReference type="NCBI Taxonomy" id="290746"/>
    <lineage>
        <taxon>Eukaryota</taxon>
        <taxon>Metazoa</taxon>
        <taxon>Ecdysozoa</taxon>
        <taxon>Nematoda</taxon>
        <taxon>Chromadorea</taxon>
        <taxon>Rhabditida</taxon>
        <taxon>Tylenchina</taxon>
        <taxon>Cephalobomorpha</taxon>
        <taxon>Cephaloboidea</taxon>
        <taxon>Cephalobidae</taxon>
        <taxon>Acrobeloides</taxon>
    </lineage>
</organism>
<dbReference type="Pfam" id="PF01607">
    <property type="entry name" value="CBM_14"/>
    <property type="match status" value="2"/>
</dbReference>
<evidence type="ECO:0000256" key="4">
    <source>
        <dbReference type="ARBA" id="ARBA00023157"/>
    </source>
</evidence>
<keyword evidence="2" id="KW-0732">Signal</keyword>
<accession>A0A914ECP3</accession>
<feature type="compositionally biased region" description="Basic and acidic residues" evidence="6">
    <location>
        <begin position="262"/>
        <end position="275"/>
    </location>
</feature>
<dbReference type="GO" id="GO:0005576">
    <property type="term" value="C:extracellular region"/>
    <property type="evidence" value="ECO:0007669"/>
    <property type="project" value="InterPro"/>
</dbReference>
<evidence type="ECO:0000256" key="5">
    <source>
        <dbReference type="ARBA" id="ARBA00023180"/>
    </source>
</evidence>
<evidence type="ECO:0000256" key="3">
    <source>
        <dbReference type="ARBA" id="ARBA00022737"/>
    </source>
</evidence>
<feature type="compositionally biased region" description="Polar residues" evidence="6">
    <location>
        <begin position="361"/>
        <end position="373"/>
    </location>
</feature>